<evidence type="ECO:0000313" key="3">
    <source>
        <dbReference type="Proteomes" id="UP000321570"/>
    </source>
</evidence>
<dbReference type="EMBL" id="CABIJS010000123">
    <property type="protein sequence ID" value="VUZ44405.1"/>
    <property type="molecule type" value="Genomic_DNA"/>
</dbReference>
<evidence type="ECO:0000313" key="2">
    <source>
        <dbReference type="EMBL" id="VUZ44405.1"/>
    </source>
</evidence>
<dbReference type="Proteomes" id="UP000321570">
    <property type="component" value="Unassembled WGS sequence"/>
</dbReference>
<gene>
    <name evidence="2" type="ORF">WMSIL1_LOCUS4636</name>
</gene>
<dbReference type="AlphaFoldDB" id="A0A564YAV5"/>
<organism evidence="2 3">
    <name type="scientific">Hymenolepis diminuta</name>
    <name type="common">Rat tapeworm</name>
    <dbReference type="NCBI Taxonomy" id="6216"/>
    <lineage>
        <taxon>Eukaryota</taxon>
        <taxon>Metazoa</taxon>
        <taxon>Spiralia</taxon>
        <taxon>Lophotrochozoa</taxon>
        <taxon>Platyhelminthes</taxon>
        <taxon>Cestoda</taxon>
        <taxon>Eucestoda</taxon>
        <taxon>Cyclophyllidea</taxon>
        <taxon>Hymenolepididae</taxon>
        <taxon>Hymenolepis</taxon>
    </lineage>
</organism>
<sequence length="73" mass="8335">MFQQNFYALPIDVAAQVIDILDKTPEENSYDAFKGTVISRLSNPQEKRVQQLLSCRTWKPHSFLTSPSRAIPP</sequence>
<keyword evidence="3" id="KW-1185">Reference proteome</keyword>
<feature type="domain" description="DUF7041" evidence="1">
    <location>
        <begin position="6"/>
        <end position="53"/>
    </location>
</feature>
<proteinExistence type="predicted"/>
<accession>A0A564YAV5</accession>
<dbReference type="InterPro" id="IPR055469">
    <property type="entry name" value="DUF7041"/>
</dbReference>
<reference evidence="2 3" key="1">
    <citation type="submission" date="2019-07" db="EMBL/GenBank/DDBJ databases">
        <authorList>
            <person name="Jastrzebski P J."/>
            <person name="Paukszto L."/>
            <person name="Jastrzebski P J."/>
        </authorList>
    </citation>
    <scope>NUCLEOTIDE SEQUENCE [LARGE SCALE GENOMIC DNA]</scope>
    <source>
        <strain evidence="2 3">WMS-il1</strain>
    </source>
</reference>
<evidence type="ECO:0000259" key="1">
    <source>
        <dbReference type="Pfam" id="PF23055"/>
    </source>
</evidence>
<protein>
    <recommendedName>
        <fullName evidence="1">DUF7041 domain-containing protein</fullName>
    </recommendedName>
</protein>
<dbReference type="Pfam" id="PF23055">
    <property type="entry name" value="DUF7041"/>
    <property type="match status" value="1"/>
</dbReference>
<name>A0A564YAV5_HYMDI</name>